<comment type="caution">
    <text evidence="2">The sequence shown here is derived from an EMBL/GenBank/DDBJ whole genome shotgun (WGS) entry which is preliminary data.</text>
</comment>
<dbReference type="EMBL" id="WVIE01000010">
    <property type="protein sequence ID" value="NDJ17766.1"/>
    <property type="molecule type" value="Genomic_DNA"/>
</dbReference>
<name>A0A8J8CJM6_9CYAN</name>
<evidence type="ECO:0000313" key="2">
    <source>
        <dbReference type="EMBL" id="NDJ17766.1"/>
    </source>
</evidence>
<proteinExistence type="predicted"/>
<evidence type="ECO:0008006" key="4">
    <source>
        <dbReference type="Google" id="ProtNLM"/>
    </source>
</evidence>
<gene>
    <name evidence="2" type="ORF">GS601_10760</name>
</gene>
<dbReference type="AlphaFoldDB" id="A0A8J8CJM6"/>
<evidence type="ECO:0000313" key="3">
    <source>
        <dbReference type="Proteomes" id="UP000646053"/>
    </source>
</evidence>
<sequence>MASIFAAPIAALSANSALAEDLVFMLRNTTSSPIVQFYVESTNASDWGEDILNSSIEPGETAEVTIADGKTTCIYGIKGVFADGSTTEEENLNLCELGSYTYTEK</sequence>
<reference evidence="2" key="1">
    <citation type="submission" date="2019-12" db="EMBL/GenBank/DDBJ databases">
        <title>High-Quality draft genome sequences of three cyanobacteria isolated from the limestone walls of the Old Cathedral of Coimbra.</title>
        <authorList>
            <person name="Tiago I."/>
            <person name="Soares F."/>
            <person name="Portugal A."/>
        </authorList>
    </citation>
    <scope>NUCLEOTIDE SEQUENCE</scope>
    <source>
        <strain evidence="2">A</strain>
    </source>
</reference>
<protein>
    <recommendedName>
        <fullName evidence="4">Argininosuccinate lyase</fullName>
    </recommendedName>
</protein>
<keyword evidence="1" id="KW-0732">Signal</keyword>
<feature type="chain" id="PRO_5035189577" description="Argininosuccinate lyase" evidence="1">
    <location>
        <begin position="20"/>
        <end position="105"/>
    </location>
</feature>
<dbReference type="Proteomes" id="UP000646053">
    <property type="component" value="Unassembled WGS sequence"/>
</dbReference>
<organism evidence="2 3">
    <name type="scientific">Myxacorys almedinensis A</name>
    <dbReference type="NCBI Taxonomy" id="2690445"/>
    <lineage>
        <taxon>Bacteria</taxon>
        <taxon>Bacillati</taxon>
        <taxon>Cyanobacteriota</taxon>
        <taxon>Cyanophyceae</taxon>
        <taxon>Leptolyngbyales</taxon>
        <taxon>Leptolyngbyaceae</taxon>
        <taxon>Myxacorys</taxon>
        <taxon>Myxacorys almedinensis</taxon>
    </lineage>
</organism>
<feature type="signal peptide" evidence="1">
    <location>
        <begin position="1"/>
        <end position="19"/>
    </location>
</feature>
<keyword evidence="3" id="KW-1185">Reference proteome</keyword>
<accession>A0A8J8CJM6</accession>
<evidence type="ECO:0000256" key="1">
    <source>
        <dbReference type="SAM" id="SignalP"/>
    </source>
</evidence>